<dbReference type="Pfam" id="PF13192">
    <property type="entry name" value="Thioredoxin_3"/>
    <property type="match status" value="1"/>
</dbReference>
<dbReference type="InterPro" id="IPR012336">
    <property type="entry name" value="Thioredoxin-like_fold"/>
</dbReference>
<dbReference type="Proteomes" id="UP000023772">
    <property type="component" value="Chromosome"/>
</dbReference>
<evidence type="ECO:0000313" key="3">
    <source>
        <dbReference type="EMBL" id="SET11030.1"/>
    </source>
</evidence>
<dbReference type="STRING" id="1168034.FH5T_01540"/>
<sequence length="151" mass="16754">MNEILIIGTEPPCPRCGLLTHFIEKKVEELGLDVEVRHLNYLGEEAGNFARSQGLKVGTAKDVAVSIKKEIDKTQLTGLLTGGVSAKVNEYAAYNKSNWSYELDEFLRPFEEKATAVGIMMIPVIVINGELKHQGSVPEMGKILEWLLQLK</sequence>
<dbReference type="SUPFAM" id="SSF52833">
    <property type="entry name" value="Thioredoxin-like"/>
    <property type="match status" value="1"/>
</dbReference>
<dbReference type="EMBL" id="FOHT01000006">
    <property type="protein sequence ID" value="SET11030.1"/>
    <property type="molecule type" value="Genomic_DNA"/>
</dbReference>
<dbReference type="HOGENOM" id="CLU_1728489_0_0_10"/>
<dbReference type="OrthoDB" id="9800630at2"/>
<dbReference type="Proteomes" id="UP000181981">
    <property type="component" value="Unassembled WGS sequence"/>
</dbReference>
<name>X5DJY3_9BACT</name>
<dbReference type="RefSeq" id="WP_038554695.1">
    <property type="nucleotide sequence ID" value="NZ_FOHT01000006.1"/>
</dbReference>
<dbReference type="Gene3D" id="3.40.30.10">
    <property type="entry name" value="Glutaredoxin"/>
    <property type="match status" value="1"/>
</dbReference>
<reference evidence="2 4" key="1">
    <citation type="submission" date="2014-03" db="EMBL/GenBank/DDBJ databases">
        <title>Complete genome sequence of a deeply braunched marine Bacteroidia bacterium Draconibacterium orientale type strain FH5T.</title>
        <authorList>
            <person name="Li X."/>
            <person name="Wang X."/>
            <person name="Xie Z."/>
            <person name="Du Z."/>
            <person name="Chen G."/>
        </authorList>
    </citation>
    <scope>NUCLEOTIDE SEQUENCE [LARGE SCALE GENOMIC DNA]</scope>
    <source>
        <strain evidence="2 4">FH5</strain>
    </source>
</reference>
<keyword evidence="4" id="KW-1185">Reference proteome</keyword>
<dbReference type="AlphaFoldDB" id="X5DJY3"/>
<proteinExistence type="predicted"/>
<reference evidence="3 5" key="2">
    <citation type="submission" date="2016-10" db="EMBL/GenBank/DDBJ databases">
        <authorList>
            <person name="de Groot N.N."/>
        </authorList>
    </citation>
    <scope>NUCLEOTIDE SEQUENCE [LARGE SCALE GENOMIC DNA]</scope>
    <source>
        <strain evidence="3 5">DSM 25947</strain>
    </source>
</reference>
<evidence type="ECO:0000259" key="1">
    <source>
        <dbReference type="Pfam" id="PF13192"/>
    </source>
</evidence>
<accession>X5DJY3</accession>
<gene>
    <name evidence="2" type="ORF">FH5T_01540</name>
    <name evidence="3" type="ORF">SAMN05444285_10652</name>
</gene>
<evidence type="ECO:0000313" key="4">
    <source>
        <dbReference type="Proteomes" id="UP000023772"/>
    </source>
</evidence>
<dbReference type="KEGG" id="dori:FH5T_01540"/>
<organism evidence="3 5">
    <name type="scientific">Draconibacterium orientale</name>
    <dbReference type="NCBI Taxonomy" id="1168034"/>
    <lineage>
        <taxon>Bacteria</taxon>
        <taxon>Pseudomonadati</taxon>
        <taxon>Bacteroidota</taxon>
        <taxon>Bacteroidia</taxon>
        <taxon>Marinilabiliales</taxon>
        <taxon>Prolixibacteraceae</taxon>
        <taxon>Draconibacterium</taxon>
    </lineage>
</organism>
<feature type="domain" description="Thioredoxin-like fold" evidence="1">
    <location>
        <begin position="92"/>
        <end position="147"/>
    </location>
</feature>
<evidence type="ECO:0000313" key="2">
    <source>
        <dbReference type="EMBL" id="AHW61464.1"/>
    </source>
</evidence>
<dbReference type="EMBL" id="CP007451">
    <property type="protein sequence ID" value="AHW61464.1"/>
    <property type="molecule type" value="Genomic_DNA"/>
</dbReference>
<dbReference type="InterPro" id="IPR036249">
    <property type="entry name" value="Thioredoxin-like_sf"/>
</dbReference>
<evidence type="ECO:0000313" key="5">
    <source>
        <dbReference type="Proteomes" id="UP000181981"/>
    </source>
</evidence>
<protein>
    <submittedName>
        <fullName evidence="3">Thioredoxin domain-containing protein</fullName>
    </submittedName>
</protein>